<sequence>MIPLHWQVGYNLDLLANPKIMCPIMHMRHGKKCDGPDYLPVIHANIWKDSRSLFDASKIPDASFCRGVAAFQDAFLLSVPFWSESPDCDTLQAPK</sequence>
<gene>
    <name evidence="1" type="ORF">Y1Q_0020215</name>
</gene>
<proteinExistence type="predicted"/>
<keyword evidence="2" id="KW-1185">Reference proteome</keyword>
<evidence type="ECO:0000313" key="1">
    <source>
        <dbReference type="EMBL" id="KYO48861.1"/>
    </source>
</evidence>
<dbReference type="EMBL" id="AKHW03000178">
    <property type="protein sequence ID" value="KYO48861.1"/>
    <property type="molecule type" value="Genomic_DNA"/>
</dbReference>
<dbReference type="Proteomes" id="UP000050525">
    <property type="component" value="Unassembled WGS sequence"/>
</dbReference>
<name>A0A151PIC3_ALLMI</name>
<reference evidence="1 2" key="1">
    <citation type="journal article" date="2012" name="Genome Biol.">
        <title>Sequencing three crocodilian genomes to illuminate the evolution of archosaurs and amniotes.</title>
        <authorList>
            <person name="St John J.A."/>
            <person name="Braun E.L."/>
            <person name="Isberg S.R."/>
            <person name="Miles L.G."/>
            <person name="Chong A.Y."/>
            <person name="Gongora J."/>
            <person name="Dalzell P."/>
            <person name="Moran C."/>
            <person name="Bed'hom B."/>
            <person name="Abzhanov A."/>
            <person name="Burgess S.C."/>
            <person name="Cooksey A.M."/>
            <person name="Castoe T.A."/>
            <person name="Crawford N.G."/>
            <person name="Densmore L.D."/>
            <person name="Drew J.C."/>
            <person name="Edwards S.V."/>
            <person name="Faircloth B.C."/>
            <person name="Fujita M.K."/>
            <person name="Greenwold M.J."/>
            <person name="Hoffmann F.G."/>
            <person name="Howard J.M."/>
            <person name="Iguchi T."/>
            <person name="Janes D.E."/>
            <person name="Khan S.Y."/>
            <person name="Kohno S."/>
            <person name="de Koning A.J."/>
            <person name="Lance S.L."/>
            <person name="McCarthy F.M."/>
            <person name="McCormack J.E."/>
            <person name="Merchant M.E."/>
            <person name="Peterson D.G."/>
            <person name="Pollock D.D."/>
            <person name="Pourmand N."/>
            <person name="Raney B.J."/>
            <person name="Roessler K.A."/>
            <person name="Sanford J.R."/>
            <person name="Sawyer R.H."/>
            <person name="Schmidt C.J."/>
            <person name="Triplett E.W."/>
            <person name="Tuberville T.D."/>
            <person name="Venegas-Anaya M."/>
            <person name="Howard J.T."/>
            <person name="Jarvis E.D."/>
            <person name="Guillette L.J.Jr."/>
            <person name="Glenn T.C."/>
            <person name="Green R.E."/>
            <person name="Ray D.A."/>
        </authorList>
    </citation>
    <scope>NUCLEOTIDE SEQUENCE [LARGE SCALE GENOMIC DNA]</scope>
    <source>
        <strain evidence="1">KSC_2009_1</strain>
    </source>
</reference>
<protein>
    <submittedName>
        <fullName evidence="1">Uncharacterized protein</fullName>
    </submittedName>
</protein>
<accession>A0A151PIC3</accession>
<evidence type="ECO:0000313" key="2">
    <source>
        <dbReference type="Proteomes" id="UP000050525"/>
    </source>
</evidence>
<dbReference type="AlphaFoldDB" id="A0A151PIC3"/>
<comment type="caution">
    <text evidence="1">The sequence shown here is derived from an EMBL/GenBank/DDBJ whole genome shotgun (WGS) entry which is preliminary data.</text>
</comment>
<organism evidence="1 2">
    <name type="scientific">Alligator mississippiensis</name>
    <name type="common">American alligator</name>
    <dbReference type="NCBI Taxonomy" id="8496"/>
    <lineage>
        <taxon>Eukaryota</taxon>
        <taxon>Metazoa</taxon>
        <taxon>Chordata</taxon>
        <taxon>Craniata</taxon>
        <taxon>Vertebrata</taxon>
        <taxon>Euteleostomi</taxon>
        <taxon>Archelosauria</taxon>
        <taxon>Archosauria</taxon>
        <taxon>Crocodylia</taxon>
        <taxon>Alligatoridae</taxon>
        <taxon>Alligatorinae</taxon>
        <taxon>Alligator</taxon>
    </lineage>
</organism>